<dbReference type="CDD" id="cd03445">
    <property type="entry name" value="Thioesterase_II_repeat2"/>
    <property type="match status" value="1"/>
</dbReference>
<dbReference type="Gene3D" id="2.40.160.210">
    <property type="entry name" value="Acyl-CoA thioesterase, double hotdog domain"/>
    <property type="match status" value="1"/>
</dbReference>
<evidence type="ECO:0000313" key="5">
    <source>
        <dbReference type="EMBL" id="MCV7226323.1"/>
    </source>
</evidence>
<proteinExistence type="inferred from homology"/>
<dbReference type="SUPFAM" id="SSF54637">
    <property type="entry name" value="Thioesterase/thiol ester dehydrase-isomerase"/>
    <property type="match status" value="2"/>
</dbReference>
<comment type="similarity">
    <text evidence="1">Belongs to the C/M/P thioester hydrolase family.</text>
</comment>
<dbReference type="PANTHER" id="PTHR11066">
    <property type="entry name" value="ACYL-COA THIOESTERASE"/>
    <property type="match status" value="1"/>
</dbReference>
<dbReference type="Pfam" id="PF02551">
    <property type="entry name" value="Acyl_CoA_thio"/>
    <property type="match status" value="1"/>
</dbReference>
<dbReference type="EMBL" id="JACKTY010000021">
    <property type="protein sequence ID" value="MCV7226323.1"/>
    <property type="molecule type" value="Genomic_DNA"/>
</dbReference>
<accession>A0ABT3CA95</accession>
<feature type="domain" description="Acyl-CoA thioesterase 2 C-terminal" evidence="3">
    <location>
        <begin position="157"/>
        <end position="262"/>
    </location>
</feature>
<keyword evidence="6" id="KW-1185">Reference proteome</keyword>
<organism evidence="5 6">
    <name type="scientific">Mycolicibacterium komossense</name>
    <dbReference type="NCBI Taxonomy" id="1779"/>
    <lineage>
        <taxon>Bacteria</taxon>
        <taxon>Bacillati</taxon>
        <taxon>Actinomycetota</taxon>
        <taxon>Actinomycetes</taxon>
        <taxon>Mycobacteriales</taxon>
        <taxon>Mycobacteriaceae</taxon>
        <taxon>Mycolicibacterium</taxon>
    </lineage>
</organism>
<keyword evidence="2" id="KW-0378">Hydrolase</keyword>
<dbReference type="InterPro" id="IPR042171">
    <property type="entry name" value="Acyl-CoA_hotdog"/>
</dbReference>
<dbReference type="InterPro" id="IPR025652">
    <property type="entry name" value="TesB_C"/>
</dbReference>
<evidence type="ECO:0000256" key="1">
    <source>
        <dbReference type="ARBA" id="ARBA00006538"/>
    </source>
</evidence>
<protein>
    <submittedName>
        <fullName evidence="5">Thioesterase family protein</fullName>
    </submittedName>
</protein>
<gene>
    <name evidence="5" type="ORF">H7J73_09810</name>
</gene>
<evidence type="ECO:0000313" key="6">
    <source>
        <dbReference type="Proteomes" id="UP001526201"/>
    </source>
</evidence>
<reference evidence="5 6" key="1">
    <citation type="journal article" date="2022" name="BMC Genomics">
        <title>Comparative genome analysis of mycobacteria focusing on tRNA and non-coding RNA.</title>
        <authorList>
            <person name="Behra P.R.K."/>
            <person name="Pettersson B.M.F."/>
            <person name="Ramesh M."/>
            <person name="Das S."/>
            <person name="Dasgupta S."/>
            <person name="Kirsebom L.A."/>
        </authorList>
    </citation>
    <scope>NUCLEOTIDE SEQUENCE [LARGE SCALE GENOMIC DNA]</scope>
    <source>
        <strain evidence="5 6">DSM 44078</strain>
    </source>
</reference>
<dbReference type="InterPro" id="IPR003703">
    <property type="entry name" value="Acyl_CoA_thio"/>
</dbReference>
<dbReference type="CDD" id="cd03444">
    <property type="entry name" value="Thioesterase_II_repeat1"/>
    <property type="match status" value="1"/>
</dbReference>
<comment type="caution">
    <text evidence="5">The sequence shown here is derived from an EMBL/GenBank/DDBJ whole genome shotgun (WGS) entry which is preliminary data.</text>
</comment>
<evidence type="ECO:0000256" key="2">
    <source>
        <dbReference type="ARBA" id="ARBA00022801"/>
    </source>
</evidence>
<dbReference type="Proteomes" id="UP001526201">
    <property type="component" value="Unassembled WGS sequence"/>
</dbReference>
<dbReference type="Pfam" id="PF13622">
    <property type="entry name" value="4HBT_3"/>
    <property type="match status" value="1"/>
</dbReference>
<evidence type="ECO:0000259" key="3">
    <source>
        <dbReference type="Pfam" id="PF02551"/>
    </source>
</evidence>
<name>A0ABT3CA95_9MYCO</name>
<sequence>MESTLSAVLDSLDLDQVSTTPGSGMFVGKQFDGPAHHILGAHIAAQALMAGARTAGGRAPHSMHVYFLRPGDGRYPVDFEVAPLQDGRTFAARRVTGRQNATVLMEATTSFSSAVQDIEYQPSMPVVAEPESLASIPAHGTWTSLDWFERRNVTTAEGAAQSRMWLRPRGDIPDDPVLADCLAAYLSAVTLIEPTLVPRWKTMAGPPISAMRGHSVWFHRPPRMSDWLFYDESSPSATAGRSLATGTMFNRNGELVCTATQEIYFPPKRE</sequence>
<dbReference type="InterPro" id="IPR049449">
    <property type="entry name" value="TesB_ACOT8-like_N"/>
</dbReference>
<dbReference type="InterPro" id="IPR029069">
    <property type="entry name" value="HotDog_dom_sf"/>
</dbReference>
<evidence type="ECO:0000259" key="4">
    <source>
        <dbReference type="Pfam" id="PF13622"/>
    </source>
</evidence>
<feature type="domain" description="Acyl-CoA thioesterase-like N-terminal HotDog" evidence="4">
    <location>
        <begin position="37"/>
        <end position="111"/>
    </location>
</feature>
<dbReference type="PANTHER" id="PTHR11066:SF34">
    <property type="entry name" value="ACYL-COENZYME A THIOESTERASE 8"/>
    <property type="match status" value="1"/>
</dbReference>
<dbReference type="RefSeq" id="WP_264067178.1">
    <property type="nucleotide sequence ID" value="NZ_JACKTY010000021.1"/>
</dbReference>